<feature type="chain" id="PRO_5005833124" description="Lipoprotein" evidence="1">
    <location>
        <begin position="20"/>
        <end position="282"/>
    </location>
</feature>
<protein>
    <recommendedName>
        <fullName evidence="4">Lipoprotein</fullName>
    </recommendedName>
</protein>
<feature type="signal peptide" evidence="1">
    <location>
        <begin position="1"/>
        <end position="19"/>
    </location>
</feature>
<dbReference type="PROSITE" id="PS51257">
    <property type="entry name" value="PROKAR_LIPOPROTEIN"/>
    <property type="match status" value="1"/>
</dbReference>
<sequence>MRKSLLFLLLLFIIQSCQSDLLTDNKPLIKKIDKLNFSKTTFEVSIDDNENIIDTISIVKTKTDDNEKILYTLKEYFPKVDGQPIQQSYFRNNEDLFYQETRINEEFKSIFQTFVNKDNEIVNAQMISIASESTNDTISMKYDYKYDSDGKKESLFITSKTDSINSLDYTEYNKKGKPVLGYLIFDNDTLQRRKMKYLNGKMIESTFEFKEPFRITITTYDSNEKIKSEILYLKINDTIKKVSESTYDNSKYENTELIITKNILKDTITKKKKITAHNNVYN</sequence>
<accession>A0A0M9CI31</accession>
<organism evidence="2 3">
    <name type="scientific">Polaribacter dokdonensis DSW-5</name>
    <dbReference type="NCBI Taxonomy" id="1300348"/>
    <lineage>
        <taxon>Bacteria</taxon>
        <taxon>Pseudomonadati</taxon>
        <taxon>Bacteroidota</taxon>
        <taxon>Flavobacteriia</taxon>
        <taxon>Flavobacteriales</taxon>
        <taxon>Flavobacteriaceae</taxon>
    </lineage>
</organism>
<evidence type="ECO:0000256" key="1">
    <source>
        <dbReference type="SAM" id="SignalP"/>
    </source>
</evidence>
<reference evidence="2 3" key="1">
    <citation type="submission" date="2015-07" db="EMBL/GenBank/DDBJ databases">
        <title>Genome of Polaribacter dokdonenesis DSW-5, isolated from seawater off Dokdo in Korea.</title>
        <authorList>
            <person name="Yoon K."/>
            <person name="Song J.Y."/>
            <person name="Kim J.F."/>
        </authorList>
    </citation>
    <scope>NUCLEOTIDE SEQUENCE [LARGE SCALE GENOMIC DNA]</scope>
    <source>
        <strain evidence="2 3">DSW-5</strain>
    </source>
</reference>
<dbReference type="AlphaFoldDB" id="A0A0M9CI31"/>
<gene>
    <name evidence="2" type="ORF">I602_1965</name>
</gene>
<dbReference type="STRING" id="1300348.I602_1965"/>
<name>A0A0M9CI31_9FLAO</name>
<evidence type="ECO:0008006" key="4">
    <source>
        <dbReference type="Google" id="ProtNLM"/>
    </source>
</evidence>
<dbReference type="PATRIC" id="fig|1300348.6.peg.1965"/>
<comment type="caution">
    <text evidence="2">The sequence shown here is derived from an EMBL/GenBank/DDBJ whole genome shotgun (WGS) entry which is preliminary data.</text>
</comment>
<evidence type="ECO:0000313" key="3">
    <source>
        <dbReference type="Proteomes" id="UP000037716"/>
    </source>
</evidence>
<dbReference type="Proteomes" id="UP000037716">
    <property type="component" value="Unassembled WGS sequence"/>
</dbReference>
<proteinExistence type="predicted"/>
<evidence type="ECO:0000313" key="2">
    <source>
        <dbReference type="EMBL" id="KOY52405.1"/>
    </source>
</evidence>
<dbReference type="EMBL" id="LGBR01000001">
    <property type="protein sequence ID" value="KOY52405.1"/>
    <property type="molecule type" value="Genomic_DNA"/>
</dbReference>
<keyword evidence="1" id="KW-0732">Signal</keyword>